<dbReference type="Proteomes" id="UP000008141">
    <property type="component" value="Unassembled WGS sequence"/>
</dbReference>
<dbReference type="KEGG" id="cvr:CHLNCDRAFT_137285"/>
<protein>
    <submittedName>
        <fullName evidence="1">Uncharacterized protein</fullName>
    </submittedName>
</protein>
<dbReference type="AlphaFoldDB" id="E1ZM39"/>
<organism evidence="2">
    <name type="scientific">Chlorella variabilis</name>
    <name type="common">Green alga</name>
    <dbReference type="NCBI Taxonomy" id="554065"/>
    <lineage>
        <taxon>Eukaryota</taxon>
        <taxon>Viridiplantae</taxon>
        <taxon>Chlorophyta</taxon>
        <taxon>core chlorophytes</taxon>
        <taxon>Trebouxiophyceae</taxon>
        <taxon>Chlorellales</taxon>
        <taxon>Chlorellaceae</taxon>
        <taxon>Chlorella clade</taxon>
        <taxon>Chlorella</taxon>
    </lineage>
</organism>
<evidence type="ECO:0000313" key="2">
    <source>
        <dbReference type="Proteomes" id="UP000008141"/>
    </source>
</evidence>
<dbReference type="GeneID" id="17352495"/>
<dbReference type="RefSeq" id="XP_005845147.1">
    <property type="nucleotide sequence ID" value="XM_005845085.1"/>
</dbReference>
<sequence length="254" mass="28179">MEFTGLRLPLGREYAAEAPAEQGGVGSRYAFRQRWYSTLPDTLDNQLRVNLGLGMPRDAIIADRAFNTRQATDAFLGWAAVEGVEYDPRDAPLRATVELSRVAPDASPLPPRRLELYINNLASDGSTEGQGQEAGDVAFYASELCRQCLYLPMPMRLPVPMPVPMQVLVGARQVEVKDYEVMHSWRQLAPGLVQGRQRSCLYLQPQERRYFSAAGRAVAVYDYRFSMRRVAPEADAPAGAVACVPTPKDVIQCV</sequence>
<name>E1ZM39_CHLVA</name>
<dbReference type="OMA" id="YFPDWLE"/>
<gene>
    <name evidence="1" type="ORF">CHLNCDRAFT_137285</name>
</gene>
<dbReference type="EMBL" id="GL433853">
    <property type="protein sequence ID" value="EFN53045.1"/>
    <property type="molecule type" value="Genomic_DNA"/>
</dbReference>
<evidence type="ECO:0000313" key="1">
    <source>
        <dbReference type="EMBL" id="EFN53045.1"/>
    </source>
</evidence>
<keyword evidence="2" id="KW-1185">Reference proteome</keyword>
<dbReference type="InParanoid" id="E1ZM39"/>
<dbReference type="OrthoDB" id="195555at2759"/>
<proteinExistence type="predicted"/>
<accession>E1ZM39</accession>
<reference evidence="1 2" key="1">
    <citation type="journal article" date="2010" name="Plant Cell">
        <title>The Chlorella variabilis NC64A genome reveals adaptation to photosymbiosis, coevolution with viruses, and cryptic sex.</title>
        <authorList>
            <person name="Blanc G."/>
            <person name="Duncan G."/>
            <person name="Agarkova I."/>
            <person name="Borodovsky M."/>
            <person name="Gurnon J."/>
            <person name="Kuo A."/>
            <person name="Lindquist E."/>
            <person name="Lucas S."/>
            <person name="Pangilinan J."/>
            <person name="Polle J."/>
            <person name="Salamov A."/>
            <person name="Terry A."/>
            <person name="Yamada T."/>
            <person name="Dunigan D.D."/>
            <person name="Grigoriev I.V."/>
            <person name="Claverie J.M."/>
            <person name="Van Etten J.L."/>
        </authorList>
    </citation>
    <scope>NUCLEOTIDE SEQUENCE [LARGE SCALE GENOMIC DNA]</scope>
    <source>
        <strain evidence="1 2">NC64A</strain>
    </source>
</reference>